<evidence type="ECO:0000313" key="1">
    <source>
        <dbReference type="EMBL" id="PHJ15645.1"/>
    </source>
</evidence>
<organism evidence="1 2">
    <name type="scientific">Cystoisospora suis</name>
    <dbReference type="NCBI Taxonomy" id="483139"/>
    <lineage>
        <taxon>Eukaryota</taxon>
        <taxon>Sar</taxon>
        <taxon>Alveolata</taxon>
        <taxon>Apicomplexa</taxon>
        <taxon>Conoidasida</taxon>
        <taxon>Coccidia</taxon>
        <taxon>Eucoccidiorida</taxon>
        <taxon>Eimeriorina</taxon>
        <taxon>Sarcocystidae</taxon>
        <taxon>Cystoisospora</taxon>
    </lineage>
</organism>
<gene>
    <name evidence="1" type="ORF">CSUI_010545</name>
</gene>
<evidence type="ECO:0000313" key="2">
    <source>
        <dbReference type="Proteomes" id="UP000221165"/>
    </source>
</evidence>
<dbReference type="RefSeq" id="XP_067917377.1">
    <property type="nucleotide sequence ID" value="XM_068070648.1"/>
</dbReference>
<dbReference type="VEuPathDB" id="ToxoDB:CSUI_010545"/>
<comment type="caution">
    <text evidence="1">The sequence shown here is derived from an EMBL/GenBank/DDBJ whole genome shotgun (WGS) entry which is preliminary data.</text>
</comment>
<dbReference type="Proteomes" id="UP000221165">
    <property type="component" value="Unassembled WGS sequence"/>
</dbReference>
<name>A0A2C6KGN7_9APIC</name>
<protein>
    <submittedName>
        <fullName evidence="1">Uncharacterized protein</fullName>
    </submittedName>
</protein>
<proteinExistence type="predicted"/>
<keyword evidence="2" id="KW-1185">Reference proteome</keyword>
<reference evidence="1 2" key="1">
    <citation type="journal article" date="2017" name="Int. J. Parasitol.">
        <title>The genome of the protozoan parasite Cystoisospora suis and a reverse vaccinology approach to identify vaccine candidates.</title>
        <authorList>
            <person name="Palmieri N."/>
            <person name="Shrestha A."/>
            <person name="Ruttkowski B."/>
            <person name="Beck T."/>
            <person name="Vogl C."/>
            <person name="Tomley F."/>
            <person name="Blake D.P."/>
            <person name="Joachim A."/>
        </authorList>
    </citation>
    <scope>NUCLEOTIDE SEQUENCE [LARGE SCALE GENOMIC DNA]</scope>
    <source>
        <strain evidence="1 2">Wien I</strain>
    </source>
</reference>
<dbReference type="GeneID" id="94433859"/>
<dbReference type="EMBL" id="MIGC01007707">
    <property type="protein sequence ID" value="PHJ15645.1"/>
    <property type="molecule type" value="Genomic_DNA"/>
</dbReference>
<dbReference type="AlphaFoldDB" id="A0A2C6KGN7"/>
<accession>A0A2C6KGN7</accession>
<sequence length="119" mass="12706">MCCSEPAFPEAVVPVPADQGAEWRAGGVEGTTELQISLAFSENKSQRPGSGARGLGAEAYGAHVGSQPPMKHRALIASAHPPPRVSASFCPLTVPLVLSPLHSRECLWRPGERCVDRWH</sequence>